<keyword evidence="1" id="KW-0472">Membrane</keyword>
<dbReference type="EMBL" id="MT142941">
    <property type="protein sequence ID" value="QJA90830.1"/>
    <property type="molecule type" value="Genomic_DNA"/>
</dbReference>
<name>A0A6M3L851_9ZZZZ</name>
<dbReference type="PROSITE" id="PS51257">
    <property type="entry name" value="PROKAR_LIPOPROTEIN"/>
    <property type="match status" value="1"/>
</dbReference>
<gene>
    <name evidence="2" type="ORF">MM415A04990_0008</name>
    <name evidence="3" type="ORF">MM415B03553_0002</name>
</gene>
<proteinExistence type="predicted"/>
<keyword evidence="1" id="KW-0812">Transmembrane</keyword>
<evidence type="ECO:0000313" key="2">
    <source>
        <dbReference type="EMBL" id="QJA69176.1"/>
    </source>
</evidence>
<dbReference type="AlphaFoldDB" id="A0A6M3L851"/>
<protein>
    <recommendedName>
        <fullName evidence="4">Lipoprotein</fullName>
    </recommendedName>
</protein>
<evidence type="ECO:0008006" key="4">
    <source>
        <dbReference type="Google" id="ProtNLM"/>
    </source>
</evidence>
<keyword evidence="1" id="KW-1133">Transmembrane helix</keyword>
<dbReference type="EMBL" id="MT141683">
    <property type="protein sequence ID" value="QJA69176.1"/>
    <property type="molecule type" value="Genomic_DNA"/>
</dbReference>
<sequence length="92" mass="10344">MRKIGVLFLAIIFLFATIGCGNTKVIDGKEYDTYGLLNISDKNPNIEYRTIVGNVIWSIILIETIIFPIYFIGFSLYEPIGIKGNVEKGVVR</sequence>
<reference evidence="3" key="1">
    <citation type="submission" date="2020-03" db="EMBL/GenBank/DDBJ databases">
        <title>The deep terrestrial virosphere.</title>
        <authorList>
            <person name="Holmfeldt K."/>
            <person name="Nilsson E."/>
            <person name="Simone D."/>
            <person name="Lopez-Fernandez M."/>
            <person name="Wu X."/>
            <person name="de Brujin I."/>
            <person name="Lundin D."/>
            <person name="Andersson A."/>
            <person name="Bertilsson S."/>
            <person name="Dopson M."/>
        </authorList>
    </citation>
    <scope>NUCLEOTIDE SEQUENCE</scope>
    <source>
        <strain evidence="2">MM415A04990</strain>
        <strain evidence="3">MM415B03553</strain>
    </source>
</reference>
<feature type="transmembrane region" description="Helical" evidence="1">
    <location>
        <begin position="55"/>
        <end position="77"/>
    </location>
</feature>
<accession>A0A6M3L851</accession>
<evidence type="ECO:0000256" key="1">
    <source>
        <dbReference type="SAM" id="Phobius"/>
    </source>
</evidence>
<organism evidence="3">
    <name type="scientific">viral metagenome</name>
    <dbReference type="NCBI Taxonomy" id="1070528"/>
    <lineage>
        <taxon>unclassified sequences</taxon>
        <taxon>metagenomes</taxon>
        <taxon>organismal metagenomes</taxon>
    </lineage>
</organism>
<evidence type="ECO:0000313" key="3">
    <source>
        <dbReference type="EMBL" id="QJA90830.1"/>
    </source>
</evidence>